<dbReference type="InterPro" id="IPR000994">
    <property type="entry name" value="Pept_M24"/>
</dbReference>
<evidence type="ECO:0000256" key="5">
    <source>
        <dbReference type="ARBA" id="ARBA00022801"/>
    </source>
</evidence>
<proteinExistence type="inferred from homology"/>
<organism evidence="9 10">
    <name type="scientific">Haliangium ochraceum (strain DSM 14365 / JCM 11303 / SMP-2)</name>
    <dbReference type="NCBI Taxonomy" id="502025"/>
    <lineage>
        <taxon>Bacteria</taxon>
        <taxon>Pseudomonadati</taxon>
        <taxon>Myxococcota</taxon>
        <taxon>Polyangia</taxon>
        <taxon>Haliangiales</taxon>
        <taxon>Kofleriaceae</taxon>
        <taxon>Haliangium</taxon>
    </lineage>
</organism>
<comment type="catalytic activity">
    <reaction evidence="6 7">
        <text>Release of N-terminal amino acids, preferentially methionine, from peptides and arylamides.</text>
        <dbReference type="EC" id="3.4.11.18"/>
    </reaction>
</comment>
<dbReference type="EC" id="3.4.11.18" evidence="6 7"/>
<sequence>MKIRYKSPDEIRKLRDSNLAVSEILDVLCAAVEPGMSTWELDILAREEIARRRLKSAFLGYYGYPCVVCTSINEVVVHGIPRKDAVISDGDIISIDFGTFLHGYCGDSARTIPVGKVDERWRKLIEVTQQSLELAIAQCYPGNRLGDIGHAVQQYVESHDYSIVRDFVGHGIGRAMHEDPPVPNYARPGTGKRLKSGLVIAIEPMVNAGAPDVEVLADKWTAVTCDGSRSAHFEHSIAITDKGPWVLSRASSEPGNPGQPIAF</sequence>
<comment type="subunit">
    <text evidence="6">Monomer.</text>
</comment>
<dbReference type="PRINTS" id="PR00599">
    <property type="entry name" value="MAPEPTIDASE"/>
</dbReference>
<feature type="binding site" evidence="6">
    <location>
        <position position="78"/>
    </location>
    <ligand>
        <name>substrate</name>
    </ligand>
</feature>
<keyword evidence="5 6" id="KW-0378">Hydrolase</keyword>
<dbReference type="GO" id="GO:0046872">
    <property type="term" value="F:metal ion binding"/>
    <property type="evidence" value="ECO:0007669"/>
    <property type="project" value="UniProtKB-UniRule"/>
</dbReference>
<dbReference type="AlphaFoldDB" id="D0LIA4"/>
<keyword evidence="2 6" id="KW-0031">Aminopeptidase</keyword>
<dbReference type="Gene3D" id="3.90.230.10">
    <property type="entry name" value="Creatinase/methionine aminopeptidase superfamily"/>
    <property type="match status" value="1"/>
</dbReference>
<evidence type="ECO:0000259" key="8">
    <source>
        <dbReference type="Pfam" id="PF00557"/>
    </source>
</evidence>
<dbReference type="HAMAP" id="MF_01974">
    <property type="entry name" value="MetAP_1"/>
    <property type="match status" value="1"/>
</dbReference>
<dbReference type="GO" id="GO:0004239">
    <property type="term" value="F:initiator methionyl aminopeptidase activity"/>
    <property type="evidence" value="ECO:0007669"/>
    <property type="project" value="UniProtKB-UniRule"/>
</dbReference>
<feature type="binding site" evidence="6">
    <location>
        <position position="107"/>
    </location>
    <ligand>
        <name>a divalent metal cation</name>
        <dbReference type="ChEBI" id="CHEBI:60240"/>
        <label>1</label>
    </ligand>
</feature>
<dbReference type="NCBIfam" id="TIGR00500">
    <property type="entry name" value="met_pdase_I"/>
    <property type="match status" value="1"/>
</dbReference>
<evidence type="ECO:0000256" key="1">
    <source>
        <dbReference type="ARBA" id="ARBA00002521"/>
    </source>
</evidence>
<dbReference type="KEGG" id="hoh:Hoch_3984"/>
<feature type="binding site" evidence="6">
    <location>
        <position position="170"/>
    </location>
    <ligand>
        <name>a divalent metal cation</name>
        <dbReference type="ChEBI" id="CHEBI:60240"/>
        <label>2</label>
        <note>catalytic</note>
    </ligand>
</feature>
<reference evidence="9 10" key="1">
    <citation type="journal article" date="2010" name="Stand. Genomic Sci.">
        <title>Complete genome sequence of Haliangium ochraceum type strain (SMP-2).</title>
        <authorList>
            <consortium name="US DOE Joint Genome Institute (JGI-PGF)"/>
            <person name="Ivanova N."/>
            <person name="Daum C."/>
            <person name="Lang E."/>
            <person name="Abt B."/>
            <person name="Kopitz M."/>
            <person name="Saunders E."/>
            <person name="Lapidus A."/>
            <person name="Lucas S."/>
            <person name="Glavina Del Rio T."/>
            <person name="Nolan M."/>
            <person name="Tice H."/>
            <person name="Copeland A."/>
            <person name="Cheng J.F."/>
            <person name="Chen F."/>
            <person name="Bruce D."/>
            <person name="Goodwin L."/>
            <person name="Pitluck S."/>
            <person name="Mavromatis K."/>
            <person name="Pati A."/>
            <person name="Mikhailova N."/>
            <person name="Chen A."/>
            <person name="Palaniappan K."/>
            <person name="Land M."/>
            <person name="Hauser L."/>
            <person name="Chang Y.J."/>
            <person name="Jeffries C.D."/>
            <person name="Detter J.C."/>
            <person name="Brettin T."/>
            <person name="Rohde M."/>
            <person name="Goker M."/>
            <person name="Bristow J."/>
            <person name="Markowitz V."/>
            <person name="Eisen J.A."/>
            <person name="Hugenholtz P."/>
            <person name="Kyrpides N.C."/>
            <person name="Klenk H.P."/>
        </authorList>
    </citation>
    <scope>NUCLEOTIDE SEQUENCE [LARGE SCALE GENOMIC DNA]</scope>
    <source>
        <strain evidence="10">DSM 14365 / CIP 107738 / JCM 11303 / AJ 13395 / SMP-2</strain>
    </source>
</reference>
<gene>
    <name evidence="6" type="primary">map</name>
    <name evidence="9" type="ordered locus">Hoch_3984</name>
</gene>
<keyword evidence="10" id="KW-1185">Reference proteome</keyword>
<dbReference type="GO" id="GO:0005829">
    <property type="term" value="C:cytosol"/>
    <property type="evidence" value="ECO:0007669"/>
    <property type="project" value="TreeGrafter"/>
</dbReference>
<feature type="binding site" evidence="6">
    <location>
        <position position="203"/>
    </location>
    <ligand>
        <name>a divalent metal cation</name>
        <dbReference type="ChEBI" id="CHEBI:60240"/>
        <label>2</label>
        <note>catalytic</note>
    </ligand>
</feature>
<accession>D0LIA4</accession>
<evidence type="ECO:0000256" key="3">
    <source>
        <dbReference type="ARBA" id="ARBA00022670"/>
    </source>
</evidence>
<dbReference type="Proteomes" id="UP000001880">
    <property type="component" value="Chromosome"/>
</dbReference>
<keyword evidence="3 6" id="KW-0645">Protease</keyword>
<dbReference type="OrthoDB" id="9802055at2"/>
<dbReference type="CDD" id="cd01086">
    <property type="entry name" value="MetAP1"/>
    <property type="match status" value="1"/>
</dbReference>
<dbReference type="HOGENOM" id="CLU_015857_0_1_7"/>
<feature type="domain" description="Peptidase M24" evidence="8">
    <location>
        <begin position="13"/>
        <end position="241"/>
    </location>
</feature>
<dbReference type="InterPro" id="IPR036005">
    <property type="entry name" value="Creatinase/aminopeptidase-like"/>
</dbReference>
<dbReference type="Pfam" id="PF00557">
    <property type="entry name" value="Peptidase_M24"/>
    <property type="match status" value="1"/>
</dbReference>
<protein>
    <recommendedName>
        <fullName evidence="6 7">Methionine aminopeptidase</fullName>
        <shortName evidence="6">MAP</shortName>
        <shortName evidence="6">MetAP</shortName>
        <ecNumber evidence="6 7">3.4.11.18</ecNumber>
    </recommendedName>
    <alternativeName>
        <fullName evidence="6">Peptidase M</fullName>
    </alternativeName>
</protein>
<feature type="binding site" evidence="6">
    <location>
        <position position="177"/>
    </location>
    <ligand>
        <name>substrate</name>
    </ligand>
</feature>
<comment type="cofactor">
    <cofactor evidence="6">
        <name>Co(2+)</name>
        <dbReference type="ChEBI" id="CHEBI:48828"/>
    </cofactor>
    <cofactor evidence="6">
        <name>Zn(2+)</name>
        <dbReference type="ChEBI" id="CHEBI:29105"/>
    </cofactor>
    <cofactor evidence="6">
        <name>Mn(2+)</name>
        <dbReference type="ChEBI" id="CHEBI:29035"/>
    </cofactor>
    <cofactor evidence="6">
        <name>Fe(2+)</name>
        <dbReference type="ChEBI" id="CHEBI:29033"/>
    </cofactor>
    <text evidence="6">Binds 2 divalent metal cations per subunit. Has a high-affinity and a low affinity metal-binding site. The true nature of the physiological cofactor is under debate. The enzyme is active with cobalt, zinc, manganese or divalent iron ions. Most likely, methionine aminopeptidases function as mononuclear Fe(2+)-metalloproteases under physiological conditions, and the catalytically relevant metal-binding site has been assigned to the histidine-containing high-affinity site.</text>
</comment>
<feature type="binding site" evidence="6">
    <location>
        <position position="234"/>
    </location>
    <ligand>
        <name>a divalent metal cation</name>
        <dbReference type="ChEBI" id="CHEBI:60240"/>
        <label>2</label>
        <note>catalytic</note>
    </ligand>
</feature>
<evidence type="ECO:0000256" key="4">
    <source>
        <dbReference type="ARBA" id="ARBA00022723"/>
    </source>
</evidence>
<dbReference type="PANTHER" id="PTHR43330">
    <property type="entry name" value="METHIONINE AMINOPEPTIDASE"/>
    <property type="match status" value="1"/>
</dbReference>
<evidence type="ECO:0000313" key="10">
    <source>
        <dbReference type="Proteomes" id="UP000001880"/>
    </source>
</evidence>
<dbReference type="RefSeq" id="WP_012829082.1">
    <property type="nucleotide sequence ID" value="NC_013440.1"/>
</dbReference>
<evidence type="ECO:0000256" key="7">
    <source>
        <dbReference type="RuleBase" id="RU003653"/>
    </source>
</evidence>
<comment type="function">
    <text evidence="1 6">Removes the N-terminal methionine from nascent proteins. The N-terminal methionine is often cleaved when the second residue in the primary sequence is small and uncharged (Met-Ala-, Cys, Gly, Pro, Ser, Thr, or Val). Requires deformylation of the N(alpha)-formylated initiator methionine before it can be hydrolyzed.</text>
</comment>
<dbReference type="GO" id="GO:0070006">
    <property type="term" value="F:metalloaminopeptidase activity"/>
    <property type="evidence" value="ECO:0007669"/>
    <property type="project" value="UniProtKB-UniRule"/>
</dbReference>
<feature type="binding site" evidence="6">
    <location>
        <position position="234"/>
    </location>
    <ligand>
        <name>a divalent metal cation</name>
        <dbReference type="ChEBI" id="CHEBI:60240"/>
        <label>1</label>
    </ligand>
</feature>
<keyword evidence="4 6" id="KW-0479">Metal-binding</keyword>
<evidence type="ECO:0000256" key="6">
    <source>
        <dbReference type="HAMAP-Rule" id="MF_01974"/>
    </source>
</evidence>
<name>D0LIA4_HALO1</name>
<dbReference type="InterPro" id="IPR001714">
    <property type="entry name" value="Pept_M24_MAP"/>
</dbReference>
<evidence type="ECO:0000313" key="9">
    <source>
        <dbReference type="EMBL" id="ACY16483.1"/>
    </source>
</evidence>
<feature type="binding site" evidence="6">
    <location>
        <position position="96"/>
    </location>
    <ligand>
        <name>a divalent metal cation</name>
        <dbReference type="ChEBI" id="CHEBI:60240"/>
        <label>1</label>
    </ligand>
</feature>
<dbReference type="eggNOG" id="COG0024">
    <property type="taxonomic scope" value="Bacteria"/>
</dbReference>
<dbReference type="EMBL" id="CP001804">
    <property type="protein sequence ID" value="ACY16483.1"/>
    <property type="molecule type" value="Genomic_DNA"/>
</dbReference>
<feature type="binding site" evidence="6">
    <location>
        <position position="107"/>
    </location>
    <ligand>
        <name>a divalent metal cation</name>
        <dbReference type="ChEBI" id="CHEBI:60240"/>
        <label>2</label>
        <note>catalytic</note>
    </ligand>
</feature>
<evidence type="ECO:0000256" key="2">
    <source>
        <dbReference type="ARBA" id="ARBA00022438"/>
    </source>
</evidence>
<dbReference type="STRING" id="502025.Hoch_3984"/>
<dbReference type="SUPFAM" id="SSF55920">
    <property type="entry name" value="Creatinase/aminopeptidase"/>
    <property type="match status" value="1"/>
</dbReference>
<dbReference type="PANTHER" id="PTHR43330:SF27">
    <property type="entry name" value="METHIONINE AMINOPEPTIDASE"/>
    <property type="match status" value="1"/>
</dbReference>
<dbReference type="PROSITE" id="PS00680">
    <property type="entry name" value="MAP_1"/>
    <property type="match status" value="1"/>
</dbReference>
<dbReference type="GO" id="GO:0006508">
    <property type="term" value="P:proteolysis"/>
    <property type="evidence" value="ECO:0007669"/>
    <property type="project" value="UniProtKB-KW"/>
</dbReference>
<dbReference type="InterPro" id="IPR002467">
    <property type="entry name" value="Pept_M24A_MAP1"/>
</dbReference>
<comment type="similarity">
    <text evidence="6">Belongs to the peptidase M24A family. Methionine aminopeptidase type 1 subfamily.</text>
</comment>